<organism evidence="2 3">
    <name type="scientific">Aeromicrobium wangtongii</name>
    <dbReference type="NCBI Taxonomy" id="2969247"/>
    <lineage>
        <taxon>Bacteria</taxon>
        <taxon>Bacillati</taxon>
        <taxon>Actinomycetota</taxon>
        <taxon>Actinomycetes</taxon>
        <taxon>Propionibacteriales</taxon>
        <taxon>Nocardioidaceae</taxon>
        <taxon>Aeromicrobium</taxon>
    </lineage>
</organism>
<protein>
    <recommendedName>
        <fullName evidence="4">Amino acid permease</fullName>
    </recommendedName>
</protein>
<keyword evidence="1" id="KW-0472">Membrane</keyword>
<evidence type="ECO:0008006" key="4">
    <source>
        <dbReference type="Google" id="ProtNLM"/>
    </source>
</evidence>
<keyword evidence="1" id="KW-1133">Transmembrane helix</keyword>
<dbReference type="EMBL" id="CP102173">
    <property type="protein sequence ID" value="UUP14443.1"/>
    <property type="molecule type" value="Genomic_DNA"/>
</dbReference>
<name>A0ABY5MCQ0_9ACTN</name>
<reference evidence="2 3" key="1">
    <citation type="submission" date="2022-08" db="EMBL/GenBank/DDBJ databases">
        <title>novel species in genus Aeromicrobium.</title>
        <authorList>
            <person name="Ye L."/>
        </authorList>
    </citation>
    <scope>NUCLEOTIDE SEQUENCE [LARGE SCALE GENOMIC DNA]</scope>
    <source>
        <strain evidence="3">zg-Y1379</strain>
    </source>
</reference>
<evidence type="ECO:0000313" key="2">
    <source>
        <dbReference type="EMBL" id="UUP14443.1"/>
    </source>
</evidence>
<accession>A0ABY5MCQ0</accession>
<proteinExistence type="predicted"/>
<dbReference type="Proteomes" id="UP001316184">
    <property type="component" value="Chromosome"/>
</dbReference>
<sequence>MSDHSSGSNADSRELAQFGYEQSFERHTGKFASFAVAFAFVSIATGLFTTYGAVLNSSGPVGIWTWPSRRSARSPSPWCSACWPPASR</sequence>
<evidence type="ECO:0000256" key="1">
    <source>
        <dbReference type="SAM" id="Phobius"/>
    </source>
</evidence>
<keyword evidence="3" id="KW-1185">Reference proteome</keyword>
<evidence type="ECO:0000313" key="3">
    <source>
        <dbReference type="Proteomes" id="UP001316184"/>
    </source>
</evidence>
<dbReference type="RefSeq" id="WP_232398268.1">
    <property type="nucleotide sequence ID" value="NZ_CP102173.1"/>
</dbReference>
<keyword evidence="1" id="KW-0812">Transmembrane</keyword>
<feature type="transmembrane region" description="Helical" evidence="1">
    <location>
        <begin position="31"/>
        <end position="54"/>
    </location>
</feature>
<gene>
    <name evidence="2" type="ORF">NQV15_03765</name>
</gene>